<dbReference type="GO" id="GO:0005737">
    <property type="term" value="C:cytoplasm"/>
    <property type="evidence" value="ECO:0007669"/>
    <property type="project" value="UniProtKB-SubCell"/>
</dbReference>
<evidence type="ECO:0000256" key="1">
    <source>
        <dbReference type="ARBA" id="ARBA00022490"/>
    </source>
</evidence>
<dbReference type="PANTHER" id="PTHR34654:SF1">
    <property type="entry name" value="RNA-BINDING PROTEIN KHPA"/>
    <property type="match status" value="1"/>
</dbReference>
<evidence type="ECO:0000313" key="4">
    <source>
        <dbReference type="EMBL" id="PJC28317.1"/>
    </source>
</evidence>
<keyword evidence="1 3" id="KW-0963">Cytoplasm</keyword>
<evidence type="ECO:0000256" key="3">
    <source>
        <dbReference type="HAMAP-Rule" id="MF_00088"/>
    </source>
</evidence>
<reference evidence="5" key="1">
    <citation type="submission" date="2017-09" db="EMBL/GenBank/DDBJ databases">
        <title>Depth-based differentiation of microbial function through sediment-hosted aquifers and enrichment of novel symbionts in the deep terrestrial subsurface.</title>
        <authorList>
            <person name="Probst A.J."/>
            <person name="Ladd B."/>
            <person name="Jarett J.K."/>
            <person name="Geller-Mcgrath D.E."/>
            <person name="Sieber C.M.K."/>
            <person name="Emerson J.B."/>
            <person name="Anantharaman K."/>
            <person name="Thomas B.C."/>
            <person name="Malmstrom R."/>
            <person name="Stieglmeier M."/>
            <person name="Klingl A."/>
            <person name="Woyke T."/>
            <person name="Ryan C.M."/>
            <person name="Banfield J.F."/>
        </authorList>
    </citation>
    <scope>NUCLEOTIDE SEQUENCE [LARGE SCALE GENOMIC DNA]</scope>
</reference>
<organism evidence="4 5">
    <name type="scientific">Candidatus Shapirobacteria bacterium CG_4_9_14_0_2_um_filter_39_11</name>
    <dbReference type="NCBI Taxonomy" id="1974478"/>
    <lineage>
        <taxon>Bacteria</taxon>
        <taxon>Candidatus Shapironibacteriota</taxon>
    </lineage>
</organism>
<dbReference type="EMBL" id="PFSF01000016">
    <property type="protein sequence ID" value="PJC28317.1"/>
    <property type="molecule type" value="Genomic_DNA"/>
</dbReference>
<gene>
    <name evidence="3" type="primary">khpA</name>
    <name evidence="4" type="ORF">CO054_00775</name>
</gene>
<dbReference type="AlphaFoldDB" id="A0A2M8ET62"/>
<dbReference type="InterPro" id="IPR009019">
    <property type="entry name" value="KH_sf_prok-type"/>
</dbReference>
<dbReference type="CDD" id="cd22533">
    <property type="entry name" value="KH-II_YlqC-like"/>
    <property type="match status" value="1"/>
</dbReference>
<dbReference type="Gene3D" id="3.30.300.20">
    <property type="match status" value="1"/>
</dbReference>
<dbReference type="PANTHER" id="PTHR34654">
    <property type="entry name" value="UPF0109 PROTEIN SCO5592"/>
    <property type="match status" value="1"/>
</dbReference>
<accession>A0A2M8ET62</accession>
<comment type="subunit">
    <text evidence="3">Forms a complex with KhpB.</text>
</comment>
<dbReference type="GO" id="GO:0008360">
    <property type="term" value="P:regulation of cell shape"/>
    <property type="evidence" value="ECO:0007669"/>
    <property type="project" value="UniProtKB-KW"/>
</dbReference>
<dbReference type="Pfam" id="PF13083">
    <property type="entry name" value="KH_KhpA-B"/>
    <property type="match status" value="1"/>
</dbReference>
<evidence type="ECO:0000313" key="5">
    <source>
        <dbReference type="Proteomes" id="UP000229816"/>
    </source>
</evidence>
<dbReference type="SUPFAM" id="SSF54814">
    <property type="entry name" value="Prokaryotic type KH domain (KH-domain type II)"/>
    <property type="match status" value="1"/>
</dbReference>
<comment type="similarity">
    <text evidence="3">Belongs to the KhpA RNA-binding protein family.</text>
</comment>
<protein>
    <recommendedName>
        <fullName evidence="3">RNA-binding protein KhpA</fullName>
    </recommendedName>
    <alternativeName>
        <fullName evidence="3">KH-domain protein A</fullName>
    </alternativeName>
</protein>
<dbReference type="Proteomes" id="UP000229816">
    <property type="component" value="Unassembled WGS sequence"/>
</dbReference>
<dbReference type="GO" id="GO:0003723">
    <property type="term" value="F:RNA binding"/>
    <property type="evidence" value="ECO:0007669"/>
    <property type="project" value="UniProtKB-UniRule"/>
</dbReference>
<keyword evidence="3" id="KW-0143">Chaperone</keyword>
<keyword evidence="2 3" id="KW-0694">RNA-binding</keyword>
<proteinExistence type="inferred from homology"/>
<dbReference type="InterPro" id="IPR020627">
    <property type="entry name" value="KhpA"/>
</dbReference>
<evidence type="ECO:0000256" key="2">
    <source>
        <dbReference type="ARBA" id="ARBA00022884"/>
    </source>
</evidence>
<dbReference type="HAMAP" id="MF_00088">
    <property type="entry name" value="KhpA"/>
    <property type="match status" value="1"/>
</dbReference>
<dbReference type="GO" id="GO:0071555">
    <property type="term" value="P:cell wall organization"/>
    <property type="evidence" value="ECO:0007669"/>
    <property type="project" value="UniProtKB-KW"/>
</dbReference>
<comment type="function">
    <text evidence="3">A probable RNA chaperone. Forms a complex with KhpB which binds to cellular RNA and controls its expression. Plays a role in peptidoglycan (PG) homeostasis and cell length regulation.</text>
</comment>
<name>A0A2M8ET62_9BACT</name>
<dbReference type="PROSITE" id="PS50084">
    <property type="entry name" value="KH_TYPE_1"/>
    <property type="match status" value="1"/>
</dbReference>
<dbReference type="InterPro" id="IPR015946">
    <property type="entry name" value="KH_dom-like_a/b"/>
</dbReference>
<comment type="caution">
    <text evidence="4">The sequence shown here is derived from an EMBL/GenBank/DDBJ whole genome shotgun (WGS) entry which is preliminary data.</text>
</comment>
<keyword evidence="3" id="KW-0961">Cell wall biogenesis/degradation</keyword>
<keyword evidence="3" id="KW-0133">Cell shape</keyword>
<sequence length="78" mass="8816">MKKLLEFLITSIVGHPNKVKIQENQEGDFVNLSLKTHPDDIKIIIGRGGRTIRAIRNLIRTKAAKQGKKVNLIIEEKS</sequence>
<comment type="subcellular location">
    <subcellularLocation>
        <location evidence="3">Cytoplasm</location>
    </subcellularLocation>
</comment>
<dbReference type="GO" id="GO:0009252">
    <property type="term" value="P:peptidoglycan biosynthetic process"/>
    <property type="evidence" value="ECO:0007669"/>
    <property type="project" value="UniProtKB-UniRule"/>
</dbReference>